<dbReference type="AlphaFoldDB" id="A0AAV1CYN4"/>
<protein>
    <submittedName>
        <fullName evidence="8">OLC1v1037711C1</fullName>
    </submittedName>
</protein>
<evidence type="ECO:0000256" key="5">
    <source>
        <dbReference type="ARBA" id="ARBA00023242"/>
    </source>
</evidence>
<dbReference type="InterPro" id="IPR002100">
    <property type="entry name" value="TF_MADSbox"/>
</dbReference>
<evidence type="ECO:0000259" key="7">
    <source>
        <dbReference type="PROSITE" id="PS50066"/>
    </source>
</evidence>
<feature type="region of interest" description="Disordered" evidence="6">
    <location>
        <begin position="346"/>
        <end position="403"/>
    </location>
</feature>
<dbReference type="SMART" id="SM00432">
    <property type="entry name" value="MADS"/>
    <property type="match status" value="1"/>
</dbReference>
<gene>
    <name evidence="8" type="ORF">OLC1_LOCUS10377</name>
</gene>
<name>A0AAV1CYN4_OLDCO</name>
<dbReference type="EMBL" id="OX459120">
    <property type="protein sequence ID" value="CAI9100582.1"/>
    <property type="molecule type" value="Genomic_DNA"/>
</dbReference>
<dbReference type="GO" id="GO:0000978">
    <property type="term" value="F:RNA polymerase II cis-regulatory region sequence-specific DNA binding"/>
    <property type="evidence" value="ECO:0007669"/>
    <property type="project" value="TreeGrafter"/>
</dbReference>
<dbReference type="PROSITE" id="PS50066">
    <property type="entry name" value="MADS_BOX_2"/>
    <property type="match status" value="1"/>
</dbReference>
<organism evidence="8 9">
    <name type="scientific">Oldenlandia corymbosa var. corymbosa</name>
    <dbReference type="NCBI Taxonomy" id="529605"/>
    <lineage>
        <taxon>Eukaryota</taxon>
        <taxon>Viridiplantae</taxon>
        <taxon>Streptophyta</taxon>
        <taxon>Embryophyta</taxon>
        <taxon>Tracheophyta</taxon>
        <taxon>Spermatophyta</taxon>
        <taxon>Magnoliopsida</taxon>
        <taxon>eudicotyledons</taxon>
        <taxon>Gunneridae</taxon>
        <taxon>Pentapetalae</taxon>
        <taxon>asterids</taxon>
        <taxon>lamiids</taxon>
        <taxon>Gentianales</taxon>
        <taxon>Rubiaceae</taxon>
        <taxon>Rubioideae</taxon>
        <taxon>Spermacoceae</taxon>
        <taxon>Hedyotis-Oldenlandia complex</taxon>
        <taxon>Oldenlandia</taxon>
    </lineage>
</organism>
<dbReference type="SUPFAM" id="SSF55455">
    <property type="entry name" value="SRF-like"/>
    <property type="match status" value="1"/>
</dbReference>
<dbReference type="PANTHER" id="PTHR11945:SF534">
    <property type="entry name" value="MYOCYTE-SPECIFIC ENHANCER FACTOR 2"/>
    <property type="match status" value="1"/>
</dbReference>
<dbReference type="GO" id="GO:0000981">
    <property type="term" value="F:DNA-binding transcription factor activity, RNA polymerase II-specific"/>
    <property type="evidence" value="ECO:0007669"/>
    <property type="project" value="TreeGrafter"/>
</dbReference>
<dbReference type="Proteomes" id="UP001161247">
    <property type="component" value="Chromosome 3"/>
</dbReference>
<dbReference type="PANTHER" id="PTHR11945">
    <property type="entry name" value="MADS BOX PROTEIN"/>
    <property type="match status" value="1"/>
</dbReference>
<reference evidence="8" key="1">
    <citation type="submission" date="2023-03" db="EMBL/GenBank/DDBJ databases">
        <authorList>
            <person name="Julca I."/>
        </authorList>
    </citation>
    <scope>NUCLEOTIDE SEQUENCE</scope>
</reference>
<keyword evidence="9" id="KW-1185">Reference proteome</keyword>
<feature type="compositionally biased region" description="Gly residues" evidence="6">
    <location>
        <begin position="351"/>
        <end position="367"/>
    </location>
</feature>
<dbReference type="GO" id="GO:0045893">
    <property type="term" value="P:positive regulation of DNA-templated transcription"/>
    <property type="evidence" value="ECO:0007669"/>
    <property type="project" value="UniProtKB-ARBA"/>
</dbReference>
<evidence type="ECO:0000256" key="6">
    <source>
        <dbReference type="SAM" id="MobiDB-lite"/>
    </source>
</evidence>
<keyword evidence="5" id="KW-0539">Nucleus</keyword>
<evidence type="ECO:0000256" key="1">
    <source>
        <dbReference type="ARBA" id="ARBA00004123"/>
    </source>
</evidence>
<dbReference type="Gene3D" id="3.40.1810.10">
    <property type="entry name" value="Transcription factor, MADS-box"/>
    <property type="match status" value="1"/>
</dbReference>
<feature type="compositionally biased region" description="Acidic residues" evidence="6">
    <location>
        <begin position="384"/>
        <end position="398"/>
    </location>
</feature>
<evidence type="ECO:0000256" key="3">
    <source>
        <dbReference type="ARBA" id="ARBA00023125"/>
    </source>
</evidence>
<comment type="subcellular location">
    <subcellularLocation>
        <location evidence="1">Nucleus</location>
    </subcellularLocation>
</comment>
<dbReference type="InterPro" id="IPR036879">
    <property type="entry name" value="TF_MADSbox_sf"/>
</dbReference>
<evidence type="ECO:0000256" key="2">
    <source>
        <dbReference type="ARBA" id="ARBA00023015"/>
    </source>
</evidence>
<feature type="domain" description="MADS-box" evidence="7">
    <location>
        <begin position="1"/>
        <end position="51"/>
    </location>
</feature>
<dbReference type="Pfam" id="PF00319">
    <property type="entry name" value="SRF-TF"/>
    <property type="match status" value="1"/>
</dbReference>
<proteinExistence type="predicted"/>
<keyword evidence="2" id="KW-0805">Transcription regulation</keyword>
<sequence>MTRTKFQRVPIVDEKARKLTLKKRTKSLFKKLEELSILCDVKVAAIVLDHSQDEDADKEVMWPSKEDFKEKLNRYLSTPGFQRIKKMTTHGDFLVKTLRAKAEKLKKLTKKNDEKEMLININEILEGKRRIQDLDLTQTERLLTYLKSAMKTLDIKTQNLMLPPYQRKQPTAQELETLSKISNIFFPLIKETQPAVLEMENCSNIIINNNNNNNNSMVFFLQQQNQFFGASSCHSTNVHPFQEELDEQFFPHHGFGFNSYHAALDPIPEPSATLLEDGAFFESLFEDDNLEEFGPAVAVEIFIPVEEAELERGIFHIEGWKVGLHGSKTEATHLALYVEVADEPVQDVGEGTTGGQYDGAGSSGVGGTNEDDDDTEDDVHGNSDEEYVPSDESDDDYSDHDASSVVISIFDDIVT</sequence>
<dbReference type="GO" id="GO:0005634">
    <property type="term" value="C:nucleus"/>
    <property type="evidence" value="ECO:0007669"/>
    <property type="project" value="UniProtKB-SubCell"/>
</dbReference>
<accession>A0AAV1CYN4</accession>
<dbReference type="GO" id="GO:0046983">
    <property type="term" value="F:protein dimerization activity"/>
    <property type="evidence" value="ECO:0007669"/>
    <property type="project" value="InterPro"/>
</dbReference>
<evidence type="ECO:0000313" key="8">
    <source>
        <dbReference type="EMBL" id="CAI9100582.1"/>
    </source>
</evidence>
<keyword evidence="4" id="KW-0804">Transcription</keyword>
<evidence type="ECO:0000256" key="4">
    <source>
        <dbReference type="ARBA" id="ARBA00023163"/>
    </source>
</evidence>
<keyword evidence="3" id="KW-0238">DNA-binding</keyword>
<evidence type="ECO:0000313" key="9">
    <source>
        <dbReference type="Proteomes" id="UP001161247"/>
    </source>
</evidence>